<dbReference type="RefSeq" id="WP_097319379.1">
    <property type="nucleotide sequence ID" value="NZ_OBDY01000003.1"/>
</dbReference>
<accession>A0A285GZA3</accession>
<feature type="compositionally biased region" description="Pro residues" evidence="1">
    <location>
        <begin position="60"/>
        <end position="70"/>
    </location>
</feature>
<sequence>MSRRQNRKHWTRKSGRAESRVAPHLLIADPQIPADYWGRSRCTVCRRLGKAGDADHIDPEAPPAAPPPRPLDPDFAEAARARDAAILGERDDE</sequence>
<protein>
    <submittedName>
        <fullName evidence="2">Uncharacterized protein</fullName>
    </submittedName>
</protein>
<gene>
    <name evidence="2" type="ORF">SAMN05421748_103155</name>
</gene>
<evidence type="ECO:0000256" key="1">
    <source>
        <dbReference type="SAM" id="MobiDB-lite"/>
    </source>
</evidence>
<dbReference type="Proteomes" id="UP000219612">
    <property type="component" value="Unassembled WGS sequence"/>
</dbReference>
<dbReference type="AlphaFoldDB" id="A0A285GZA3"/>
<feature type="region of interest" description="Disordered" evidence="1">
    <location>
        <begin position="1"/>
        <end position="22"/>
    </location>
</feature>
<keyword evidence="3" id="KW-1185">Reference proteome</keyword>
<name>A0A285GZA3_9ACTN</name>
<reference evidence="3" key="1">
    <citation type="submission" date="2017-09" db="EMBL/GenBank/DDBJ databases">
        <authorList>
            <person name="Varghese N."/>
            <person name="Submissions S."/>
        </authorList>
    </citation>
    <scope>NUCLEOTIDE SEQUENCE [LARGE SCALE GENOMIC DNA]</scope>
    <source>
        <strain evidence="3">CGMCC 4.6857</strain>
    </source>
</reference>
<feature type="compositionally biased region" description="Basic residues" evidence="1">
    <location>
        <begin position="1"/>
        <end position="14"/>
    </location>
</feature>
<dbReference type="EMBL" id="OBDY01000003">
    <property type="protein sequence ID" value="SNY28909.1"/>
    <property type="molecule type" value="Genomic_DNA"/>
</dbReference>
<feature type="region of interest" description="Disordered" evidence="1">
    <location>
        <begin position="52"/>
        <end position="75"/>
    </location>
</feature>
<proteinExistence type="predicted"/>
<evidence type="ECO:0000313" key="2">
    <source>
        <dbReference type="EMBL" id="SNY28909.1"/>
    </source>
</evidence>
<evidence type="ECO:0000313" key="3">
    <source>
        <dbReference type="Proteomes" id="UP000219612"/>
    </source>
</evidence>
<organism evidence="2 3">
    <name type="scientific">Paractinoplanes atraurantiacus</name>
    <dbReference type="NCBI Taxonomy" id="1036182"/>
    <lineage>
        <taxon>Bacteria</taxon>
        <taxon>Bacillati</taxon>
        <taxon>Actinomycetota</taxon>
        <taxon>Actinomycetes</taxon>
        <taxon>Micromonosporales</taxon>
        <taxon>Micromonosporaceae</taxon>
        <taxon>Paractinoplanes</taxon>
    </lineage>
</organism>